<proteinExistence type="predicted"/>
<gene>
    <name evidence="1" type="ORF">TGEB3V08_LOCUS8121</name>
</gene>
<reference evidence="1" key="1">
    <citation type="submission" date="2020-11" db="EMBL/GenBank/DDBJ databases">
        <authorList>
            <person name="Tran Van P."/>
        </authorList>
    </citation>
    <scope>NUCLEOTIDE SEQUENCE</scope>
</reference>
<dbReference type="AlphaFoldDB" id="A0A7R9K483"/>
<name>A0A7R9K483_TIMGE</name>
<dbReference type="EMBL" id="OE842959">
    <property type="protein sequence ID" value="CAD7601893.1"/>
    <property type="molecule type" value="Genomic_DNA"/>
</dbReference>
<evidence type="ECO:0000313" key="1">
    <source>
        <dbReference type="EMBL" id="CAD7601893.1"/>
    </source>
</evidence>
<organism evidence="1">
    <name type="scientific">Timema genevievae</name>
    <name type="common">Walking stick</name>
    <dbReference type="NCBI Taxonomy" id="629358"/>
    <lineage>
        <taxon>Eukaryota</taxon>
        <taxon>Metazoa</taxon>
        <taxon>Ecdysozoa</taxon>
        <taxon>Arthropoda</taxon>
        <taxon>Hexapoda</taxon>
        <taxon>Insecta</taxon>
        <taxon>Pterygota</taxon>
        <taxon>Neoptera</taxon>
        <taxon>Polyneoptera</taxon>
        <taxon>Phasmatodea</taxon>
        <taxon>Timematodea</taxon>
        <taxon>Timematoidea</taxon>
        <taxon>Timematidae</taxon>
        <taxon>Timema</taxon>
    </lineage>
</organism>
<protein>
    <submittedName>
        <fullName evidence="1">Uncharacterized protein</fullName>
    </submittedName>
</protein>
<accession>A0A7R9K483</accession>
<sequence length="94" mass="10305">MVESLEASASSRSLELELDNSTECGVWIPDSKKDGRLEDEYILGDIVGRTPDRDSNLDLPVTSSLVYCESSVLDHSATEAGISRKSCRNPTTRE</sequence>